<evidence type="ECO:0000256" key="4">
    <source>
        <dbReference type="ARBA" id="ARBA00047645"/>
    </source>
</evidence>
<dbReference type="PROSITE" id="PS51160">
    <property type="entry name" value="ACYLPHOSPHATASE_3"/>
    <property type="match status" value="1"/>
</dbReference>
<protein>
    <recommendedName>
        <fullName evidence="3 5">Acylphosphatase</fullName>
        <ecNumber evidence="2 5">3.6.1.7</ecNumber>
    </recommendedName>
</protein>
<dbReference type="EC" id="3.6.1.7" evidence="2 5"/>
<comment type="similarity">
    <text evidence="1 7">Belongs to the acylphosphatase family.</text>
</comment>
<accession>A0ABY7WW27</accession>
<reference evidence="9 10" key="1">
    <citation type="submission" date="2023-02" db="EMBL/GenBank/DDBJ databases">
        <title>A bacterium isolated from plastisphere.</title>
        <authorList>
            <person name="Sun Y."/>
        </authorList>
    </citation>
    <scope>NUCLEOTIDE SEQUENCE [LARGE SCALE GENOMIC DNA]</scope>
    <source>
        <strain evidence="10">a-1</strain>
    </source>
</reference>
<feature type="active site" evidence="5">
    <location>
        <position position="38"/>
    </location>
</feature>
<evidence type="ECO:0000256" key="5">
    <source>
        <dbReference type="PROSITE-ProRule" id="PRU00520"/>
    </source>
</evidence>
<dbReference type="Pfam" id="PF00708">
    <property type="entry name" value="Acylphosphatase"/>
    <property type="match status" value="1"/>
</dbReference>
<evidence type="ECO:0000259" key="8">
    <source>
        <dbReference type="PROSITE" id="PS51160"/>
    </source>
</evidence>
<dbReference type="InterPro" id="IPR001792">
    <property type="entry name" value="Acylphosphatase-like_dom"/>
</dbReference>
<dbReference type="Gene3D" id="3.30.70.100">
    <property type="match status" value="1"/>
</dbReference>
<dbReference type="PANTHER" id="PTHR47268">
    <property type="entry name" value="ACYLPHOSPHATASE"/>
    <property type="match status" value="1"/>
</dbReference>
<evidence type="ECO:0000313" key="9">
    <source>
        <dbReference type="EMBL" id="WDH75086.1"/>
    </source>
</evidence>
<evidence type="ECO:0000256" key="2">
    <source>
        <dbReference type="ARBA" id="ARBA00012150"/>
    </source>
</evidence>
<dbReference type="EMBL" id="CP118099">
    <property type="protein sequence ID" value="WDH75086.1"/>
    <property type="molecule type" value="Genomic_DNA"/>
</dbReference>
<dbReference type="InterPro" id="IPR017968">
    <property type="entry name" value="Acylphosphatase_CS"/>
</dbReference>
<dbReference type="PANTHER" id="PTHR47268:SF4">
    <property type="entry name" value="ACYLPHOSPHATASE"/>
    <property type="match status" value="1"/>
</dbReference>
<dbReference type="Proteomes" id="UP001213680">
    <property type="component" value="Chromosome"/>
</dbReference>
<gene>
    <name evidence="9" type="ORF">PTI97_09665</name>
</gene>
<dbReference type="InterPro" id="IPR020456">
    <property type="entry name" value="Acylphosphatase"/>
</dbReference>
<name>A0ABY7WW27_9BACL</name>
<keyword evidence="5 6" id="KW-0378">Hydrolase</keyword>
<comment type="catalytic activity">
    <reaction evidence="4 5 6">
        <text>an acyl phosphate + H2O = a carboxylate + phosphate + H(+)</text>
        <dbReference type="Rhea" id="RHEA:14965"/>
        <dbReference type="ChEBI" id="CHEBI:15377"/>
        <dbReference type="ChEBI" id="CHEBI:15378"/>
        <dbReference type="ChEBI" id="CHEBI:29067"/>
        <dbReference type="ChEBI" id="CHEBI:43474"/>
        <dbReference type="ChEBI" id="CHEBI:59918"/>
        <dbReference type="EC" id="3.6.1.7"/>
    </reaction>
</comment>
<feature type="domain" description="Acylphosphatase-like" evidence="8">
    <location>
        <begin position="5"/>
        <end position="91"/>
    </location>
</feature>
<organism evidence="9 10">
    <name type="scientific">Exiguobacterium marinum</name>
    <dbReference type="NCBI Taxonomy" id="273528"/>
    <lineage>
        <taxon>Bacteria</taxon>
        <taxon>Bacillati</taxon>
        <taxon>Bacillota</taxon>
        <taxon>Bacilli</taxon>
        <taxon>Bacillales</taxon>
        <taxon>Bacillales Family XII. Incertae Sedis</taxon>
        <taxon>Exiguobacterium</taxon>
    </lineage>
</organism>
<keyword evidence="10" id="KW-1185">Reference proteome</keyword>
<dbReference type="SUPFAM" id="SSF54975">
    <property type="entry name" value="Acylphosphatase/BLUF domain-like"/>
    <property type="match status" value="1"/>
</dbReference>
<evidence type="ECO:0000256" key="3">
    <source>
        <dbReference type="ARBA" id="ARBA00015991"/>
    </source>
</evidence>
<dbReference type="RefSeq" id="WP_274356351.1">
    <property type="nucleotide sequence ID" value="NZ_CP118099.1"/>
</dbReference>
<dbReference type="InterPro" id="IPR036046">
    <property type="entry name" value="Acylphosphatase-like_dom_sf"/>
</dbReference>
<evidence type="ECO:0000256" key="6">
    <source>
        <dbReference type="RuleBase" id="RU000553"/>
    </source>
</evidence>
<evidence type="ECO:0000256" key="1">
    <source>
        <dbReference type="ARBA" id="ARBA00005614"/>
    </source>
</evidence>
<sequence>MRVVAKHLIVSGRVQGVGFRYFSQETAQQYGIKGWVRNQSDGTVELHVEGPEQDIEAFKKALKDGNRFVGVEKIEEKETENQAFRSFDIKY</sequence>
<dbReference type="PROSITE" id="PS00150">
    <property type="entry name" value="ACYLPHOSPHATASE_1"/>
    <property type="match status" value="1"/>
</dbReference>
<dbReference type="PROSITE" id="PS00151">
    <property type="entry name" value="ACYLPHOSPHATASE_2"/>
    <property type="match status" value="1"/>
</dbReference>
<feature type="active site" evidence="5">
    <location>
        <position position="20"/>
    </location>
</feature>
<evidence type="ECO:0000256" key="7">
    <source>
        <dbReference type="RuleBase" id="RU004168"/>
    </source>
</evidence>
<dbReference type="PRINTS" id="PR00112">
    <property type="entry name" value="ACYLPHPHTASE"/>
</dbReference>
<proteinExistence type="inferred from homology"/>
<evidence type="ECO:0000313" key="10">
    <source>
        <dbReference type="Proteomes" id="UP001213680"/>
    </source>
</evidence>